<feature type="transmembrane region" description="Helical" evidence="8">
    <location>
        <begin position="6"/>
        <end position="23"/>
    </location>
</feature>
<feature type="transmembrane region" description="Helical" evidence="8">
    <location>
        <begin position="115"/>
        <end position="134"/>
    </location>
</feature>
<dbReference type="InterPro" id="IPR038377">
    <property type="entry name" value="Na/Glc_symporter_sf"/>
</dbReference>
<dbReference type="RefSeq" id="WP_147163263.1">
    <property type="nucleotide sequence ID" value="NZ_BJZO01000029.1"/>
</dbReference>
<keyword evidence="5 8" id="KW-1133">Transmembrane helix</keyword>
<dbReference type="Proteomes" id="UP000321567">
    <property type="component" value="Unassembled WGS sequence"/>
</dbReference>
<evidence type="ECO:0000256" key="6">
    <source>
        <dbReference type="ARBA" id="ARBA00023136"/>
    </source>
</evidence>
<comment type="caution">
    <text evidence="9">The sequence shown here is derived from an EMBL/GenBank/DDBJ whole genome shotgun (WGS) entry which is preliminary data.</text>
</comment>
<reference evidence="9 10" key="1">
    <citation type="submission" date="2019-07" db="EMBL/GenBank/DDBJ databases">
        <title>Whole genome shotgun sequence of Rhodospirillum oryzae NBRC 107573.</title>
        <authorList>
            <person name="Hosoyama A."/>
            <person name="Uohara A."/>
            <person name="Ohji S."/>
            <person name="Ichikawa N."/>
        </authorList>
    </citation>
    <scope>NUCLEOTIDE SEQUENCE [LARGE SCALE GENOMIC DNA]</scope>
    <source>
        <strain evidence="9 10">NBRC 107573</strain>
    </source>
</reference>
<keyword evidence="4 8" id="KW-0812">Transmembrane</keyword>
<feature type="transmembrane region" description="Helical" evidence="8">
    <location>
        <begin position="146"/>
        <end position="167"/>
    </location>
</feature>
<evidence type="ECO:0000313" key="9">
    <source>
        <dbReference type="EMBL" id="GEO81223.1"/>
    </source>
</evidence>
<dbReference type="CDD" id="cd11480">
    <property type="entry name" value="SLC5sbd_u4"/>
    <property type="match status" value="1"/>
</dbReference>
<feature type="transmembrane region" description="Helical" evidence="8">
    <location>
        <begin position="400"/>
        <end position="428"/>
    </location>
</feature>
<dbReference type="InterPro" id="IPR001734">
    <property type="entry name" value="Na/solute_symporter"/>
</dbReference>
<evidence type="ECO:0000256" key="2">
    <source>
        <dbReference type="ARBA" id="ARBA00006434"/>
    </source>
</evidence>
<evidence type="ECO:0000256" key="3">
    <source>
        <dbReference type="ARBA" id="ARBA00022448"/>
    </source>
</evidence>
<evidence type="ECO:0000313" key="10">
    <source>
        <dbReference type="Proteomes" id="UP000321567"/>
    </source>
</evidence>
<evidence type="ECO:0000256" key="1">
    <source>
        <dbReference type="ARBA" id="ARBA00004141"/>
    </source>
</evidence>
<feature type="transmembrane region" description="Helical" evidence="8">
    <location>
        <begin position="74"/>
        <end position="95"/>
    </location>
</feature>
<protein>
    <submittedName>
        <fullName evidence="9">Cation acetate symporter</fullName>
    </submittedName>
</protein>
<dbReference type="OrthoDB" id="9764416at2"/>
<feature type="transmembrane region" description="Helical" evidence="8">
    <location>
        <begin position="504"/>
        <end position="527"/>
    </location>
</feature>
<feature type="transmembrane region" description="Helical" evidence="8">
    <location>
        <begin position="285"/>
        <end position="306"/>
    </location>
</feature>
<feature type="transmembrane region" description="Helical" evidence="8">
    <location>
        <begin position="475"/>
        <end position="497"/>
    </location>
</feature>
<proteinExistence type="inferred from homology"/>
<comment type="subcellular location">
    <subcellularLocation>
        <location evidence="1">Membrane</location>
        <topology evidence="1">Multi-pass membrane protein</topology>
    </subcellularLocation>
</comment>
<dbReference type="PROSITE" id="PS50283">
    <property type="entry name" value="NA_SOLUT_SYMP_3"/>
    <property type="match status" value="1"/>
</dbReference>
<dbReference type="AlphaFoldDB" id="A0A512H6Z4"/>
<dbReference type="Pfam" id="PF00474">
    <property type="entry name" value="SSF"/>
    <property type="match status" value="2"/>
</dbReference>
<organism evidence="9 10">
    <name type="scientific">Pararhodospirillum oryzae</name>
    <dbReference type="NCBI Taxonomy" id="478448"/>
    <lineage>
        <taxon>Bacteria</taxon>
        <taxon>Pseudomonadati</taxon>
        <taxon>Pseudomonadota</taxon>
        <taxon>Alphaproteobacteria</taxon>
        <taxon>Rhodospirillales</taxon>
        <taxon>Rhodospirillaceae</taxon>
        <taxon>Pararhodospirillum</taxon>
    </lineage>
</organism>
<name>A0A512H6Z4_9PROT</name>
<evidence type="ECO:0000256" key="5">
    <source>
        <dbReference type="ARBA" id="ARBA00022989"/>
    </source>
</evidence>
<feature type="transmembrane region" description="Helical" evidence="8">
    <location>
        <begin position="449"/>
        <end position="469"/>
    </location>
</feature>
<dbReference type="InterPro" id="IPR019899">
    <property type="entry name" value="Na/solute_symporter_VC_2705"/>
</dbReference>
<dbReference type="Gene3D" id="1.20.1730.10">
    <property type="entry name" value="Sodium/glucose cotransporter"/>
    <property type="match status" value="1"/>
</dbReference>
<comment type="similarity">
    <text evidence="2 7">Belongs to the sodium:solute symporter (SSF) (TC 2.A.21) family.</text>
</comment>
<evidence type="ECO:0000256" key="8">
    <source>
        <dbReference type="SAM" id="Phobius"/>
    </source>
</evidence>
<evidence type="ECO:0000256" key="4">
    <source>
        <dbReference type="ARBA" id="ARBA00022692"/>
    </source>
</evidence>
<keyword evidence="10" id="KW-1185">Reference proteome</keyword>
<feature type="transmembrane region" description="Helical" evidence="8">
    <location>
        <begin position="43"/>
        <end position="68"/>
    </location>
</feature>
<dbReference type="PANTHER" id="PTHR48086">
    <property type="entry name" value="SODIUM/PROLINE SYMPORTER-RELATED"/>
    <property type="match status" value="1"/>
</dbReference>
<keyword evidence="6 8" id="KW-0472">Membrane</keyword>
<dbReference type="EMBL" id="BJZO01000029">
    <property type="protein sequence ID" value="GEO81223.1"/>
    <property type="molecule type" value="Genomic_DNA"/>
</dbReference>
<feature type="transmembrane region" description="Helical" evidence="8">
    <location>
        <begin position="251"/>
        <end position="273"/>
    </location>
</feature>
<dbReference type="PANTHER" id="PTHR48086:SF5">
    <property type="entry name" value="NA(+):SOLUTE SYMPORTER (SSF FAMILY)"/>
    <property type="match status" value="1"/>
</dbReference>
<accession>A0A512H6Z4</accession>
<keyword evidence="3" id="KW-0813">Transport</keyword>
<dbReference type="InterPro" id="IPR050277">
    <property type="entry name" value="Sodium:Solute_Symporter"/>
</dbReference>
<dbReference type="NCBIfam" id="TIGR03648">
    <property type="entry name" value="Na_symport_lg"/>
    <property type="match status" value="1"/>
</dbReference>
<evidence type="ECO:0000256" key="7">
    <source>
        <dbReference type="RuleBase" id="RU362091"/>
    </source>
</evidence>
<dbReference type="GO" id="GO:0005886">
    <property type="term" value="C:plasma membrane"/>
    <property type="evidence" value="ECO:0007669"/>
    <property type="project" value="TreeGrafter"/>
</dbReference>
<gene>
    <name evidence="9" type="ORF">ROR02_13540</name>
</gene>
<sequence length="598" mass="62798">MDLSFLTLGVVGASLALYLFIAVRARALGTRDFYVAGGKVPALLNGMATAADWMSAASFISLAGVIAFGGFDASVYLVGWTGGYVLLAVLLAPYLRKCGTLTVPSFLGERYGSPAARALAVLCVLLVSGVYAAGQMHGVGIVFSRFLGVDLTTGVLLGMLVVMITAGVGGMKAVTYTQVAQYSVVVVAYTVPAAFLAFSLTGVPVPQLAFGAEVTAPGPGHGLYLLDALDTVLQDLGFAAYTRPGRSTLDLVAVVLALMVGTASLPHILVRFFTVPSVRDARRSVGWTLIFIALLYTTVPAVGAMARYTLTTTIQQGTIGDPQANLSYAARPDWFRHWERTGLLVVEDRNGDGRIQYYNDRDPIMQRRAEHLGWRGNELTRIDPDILVLATPEIAGLPDWVGALVAAGAVAAALSTASGLLMVMASALSHDLLKGVWFPALSDRAEIRAGRLATLGAVIGAGLLGLHPPGAVAEVVALAFGLSAATLFPALVFGVFAPSMNRQGIVAGMTVGLVFTVGYLLIFKGVVMAPLRENSAAHWLLGISPEGIGSVGMLLNTTVALVVARLTPSPPEALRRKVRDLRTPRAIGTPSTRWRGVP</sequence>
<dbReference type="GO" id="GO:0022857">
    <property type="term" value="F:transmembrane transporter activity"/>
    <property type="evidence" value="ECO:0007669"/>
    <property type="project" value="InterPro"/>
</dbReference>
<feature type="transmembrane region" description="Helical" evidence="8">
    <location>
        <begin position="179"/>
        <end position="200"/>
    </location>
</feature>